<evidence type="ECO:0000256" key="2">
    <source>
        <dbReference type="SAM" id="Phobius"/>
    </source>
</evidence>
<protein>
    <recommendedName>
        <fullName evidence="5">LysM domain-containing protein</fullName>
    </recommendedName>
</protein>
<keyword evidence="4" id="KW-1185">Reference proteome</keyword>
<dbReference type="CDD" id="cd00118">
    <property type="entry name" value="LysM"/>
    <property type="match status" value="1"/>
</dbReference>
<name>A0ABY4YEX8_9MICO</name>
<dbReference type="RefSeq" id="WP_252619545.1">
    <property type="nucleotide sequence ID" value="NZ_CP099490.1"/>
</dbReference>
<dbReference type="Proteomes" id="UP001056535">
    <property type="component" value="Chromosome"/>
</dbReference>
<accession>A0ABY4YEX8</accession>
<organism evidence="3 4">
    <name type="scientific">Ornithinimicrobium cryptoxanthini</name>
    <dbReference type="NCBI Taxonomy" id="2934161"/>
    <lineage>
        <taxon>Bacteria</taxon>
        <taxon>Bacillati</taxon>
        <taxon>Actinomycetota</taxon>
        <taxon>Actinomycetes</taxon>
        <taxon>Micrococcales</taxon>
        <taxon>Ornithinimicrobiaceae</taxon>
        <taxon>Ornithinimicrobium</taxon>
    </lineage>
</organism>
<feature type="region of interest" description="Disordered" evidence="1">
    <location>
        <begin position="158"/>
        <end position="206"/>
    </location>
</feature>
<evidence type="ECO:0000256" key="1">
    <source>
        <dbReference type="SAM" id="MobiDB-lite"/>
    </source>
</evidence>
<gene>
    <name evidence="3" type="ORF">NF557_11665</name>
</gene>
<feature type="transmembrane region" description="Helical" evidence="2">
    <location>
        <begin position="21"/>
        <end position="42"/>
    </location>
</feature>
<evidence type="ECO:0000313" key="3">
    <source>
        <dbReference type="EMBL" id="USQ75278.1"/>
    </source>
</evidence>
<keyword evidence="2" id="KW-0472">Membrane</keyword>
<sequence>MRQDKKDNGWVGRDTAGGAAVLGALGAALLGWVSTACWQRVVGAVGQDAWSASIEVAQGLEIIVLAAAGLVSAWLSVLLLAGSAAALPGARLAPLRSFTTRLAPRLVPRITAGLVTTAVVLTPAGVAHAAPETGWGATQSVSASGGPGTRTALVTLAGAGTPGTEAPGTKATGTDAPAAGAPEPGWRPTEPPRTAPSSTSIDLVSRGTAAPDSIVVRAGDTLWDITARHLGADADAPTIAAAWPLWFEANRDVIGADPDLILPGTLLVPPPHDLLAAAATPLEQVAP</sequence>
<dbReference type="EMBL" id="CP099490">
    <property type="protein sequence ID" value="USQ75278.1"/>
    <property type="molecule type" value="Genomic_DNA"/>
</dbReference>
<keyword evidence="2" id="KW-1133">Transmembrane helix</keyword>
<feature type="compositionally biased region" description="Low complexity" evidence="1">
    <location>
        <begin position="158"/>
        <end position="184"/>
    </location>
</feature>
<proteinExistence type="predicted"/>
<keyword evidence="2" id="KW-0812">Transmembrane</keyword>
<feature type="transmembrane region" description="Helical" evidence="2">
    <location>
        <begin position="62"/>
        <end position="87"/>
    </location>
</feature>
<reference evidence="3" key="1">
    <citation type="submission" date="2022-06" db="EMBL/GenBank/DDBJ databases">
        <title>Ornithinimicrobium JY.X270.</title>
        <authorList>
            <person name="Huang Y."/>
        </authorList>
    </citation>
    <scope>NUCLEOTIDE SEQUENCE</scope>
    <source>
        <strain evidence="3">JY.X270</strain>
    </source>
</reference>
<evidence type="ECO:0008006" key="5">
    <source>
        <dbReference type="Google" id="ProtNLM"/>
    </source>
</evidence>
<dbReference type="InterPro" id="IPR018392">
    <property type="entry name" value="LysM"/>
</dbReference>
<dbReference type="Gene3D" id="3.10.350.10">
    <property type="entry name" value="LysM domain"/>
    <property type="match status" value="1"/>
</dbReference>
<dbReference type="InterPro" id="IPR036779">
    <property type="entry name" value="LysM_dom_sf"/>
</dbReference>
<evidence type="ECO:0000313" key="4">
    <source>
        <dbReference type="Proteomes" id="UP001056535"/>
    </source>
</evidence>